<gene>
    <name evidence="2" type="ORF">BJY16_006362</name>
</gene>
<dbReference type="AlphaFoldDB" id="A0A7W7H2Q2"/>
<dbReference type="InterPro" id="IPR011256">
    <property type="entry name" value="Reg_factor_effector_dom_sf"/>
</dbReference>
<dbReference type="EMBL" id="JACHNB010000001">
    <property type="protein sequence ID" value="MBB4742903.1"/>
    <property type="molecule type" value="Genomic_DNA"/>
</dbReference>
<protein>
    <recommendedName>
        <fullName evidence="1">GyrI-like small molecule binding domain-containing protein</fullName>
    </recommendedName>
</protein>
<comment type="caution">
    <text evidence="2">The sequence shown here is derived from an EMBL/GenBank/DDBJ whole genome shotgun (WGS) entry which is preliminary data.</text>
</comment>
<accession>A0A7W7H2Q2</accession>
<evidence type="ECO:0000313" key="2">
    <source>
        <dbReference type="EMBL" id="MBB4742903.1"/>
    </source>
</evidence>
<organism evidence="2 3">
    <name type="scientific">Actinoplanes octamycinicus</name>
    <dbReference type="NCBI Taxonomy" id="135948"/>
    <lineage>
        <taxon>Bacteria</taxon>
        <taxon>Bacillati</taxon>
        <taxon>Actinomycetota</taxon>
        <taxon>Actinomycetes</taxon>
        <taxon>Micromonosporales</taxon>
        <taxon>Micromonosporaceae</taxon>
        <taxon>Actinoplanes</taxon>
    </lineage>
</organism>
<proteinExistence type="predicted"/>
<evidence type="ECO:0000259" key="1">
    <source>
        <dbReference type="Pfam" id="PF06445"/>
    </source>
</evidence>
<sequence>MKHYTTNATDPAVCDAELAIRLPIRLFGLRAEVGVHGLRTFPLRMLPIVAAALHRLGVPPRGPAMSLLRPLDDGRFEVTAAYPTRVPRLVGKPFVSPRLPGGPAAQVLHLGSWNSLLGSYDRLSEWLAAHRIRAVPVMWEEYLVGPDQVDDPAAWRTRIAVPVPAEVAAAERRTPRVRGGLAAATHQTG</sequence>
<name>A0A7W7H2Q2_9ACTN</name>
<dbReference type="InterPro" id="IPR029442">
    <property type="entry name" value="GyrI-like"/>
</dbReference>
<keyword evidence="3" id="KW-1185">Reference proteome</keyword>
<dbReference type="SUPFAM" id="SSF55136">
    <property type="entry name" value="Probable bacterial effector-binding domain"/>
    <property type="match status" value="1"/>
</dbReference>
<dbReference type="Gene3D" id="3.20.80.10">
    <property type="entry name" value="Regulatory factor, effector binding domain"/>
    <property type="match status" value="1"/>
</dbReference>
<feature type="domain" description="GyrI-like small molecule binding" evidence="1">
    <location>
        <begin position="72"/>
        <end position="163"/>
    </location>
</feature>
<dbReference type="Proteomes" id="UP000546162">
    <property type="component" value="Unassembled WGS sequence"/>
</dbReference>
<evidence type="ECO:0000313" key="3">
    <source>
        <dbReference type="Proteomes" id="UP000546162"/>
    </source>
</evidence>
<reference evidence="2 3" key="1">
    <citation type="submission" date="2020-08" db="EMBL/GenBank/DDBJ databases">
        <title>Sequencing the genomes of 1000 actinobacteria strains.</title>
        <authorList>
            <person name="Klenk H.-P."/>
        </authorList>
    </citation>
    <scope>NUCLEOTIDE SEQUENCE [LARGE SCALE GENOMIC DNA]</scope>
    <source>
        <strain evidence="2 3">DSM 45809</strain>
    </source>
</reference>
<dbReference type="RefSeq" id="WP_185043204.1">
    <property type="nucleotide sequence ID" value="NZ_BAABFG010000005.1"/>
</dbReference>
<dbReference type="Pfam" id="PF06445">
    <property type="entry name" value="GyrI-like"/>
    <property type="match status" value="1"/>
</dbReference>